<keyword evidence="2" id="KW-1185">Reference proteome</keyword>
<reference evidence="1" key="1">
    <citation type="submission" date="2020-05" db="EMBL/GenBank/DDBJ databases">
        <title>Large-scale comparative analyses of tick genomes elucidate their genetic diversity and vector capacities.</title>
        <authorList>
            <person name="Jia N."/>
            <person name="Wang J."/>
            <person name="Shi W."/>
            <person name="Du L."/>
            <person name="Sun Y."/>
            <person name="Zhan W."/>
            <person name="Jiang J."/>
            <person name="Wang Q."/>
            <person name="Zhang B."/>
            <person name="Ji P."/>
            <person name="Sakyi L.B."/>
            <person name="Cui X."/>
            <person name="Yuan T."/>
            <person name="Jiang B."/>
            <person name="Yang W."/>
            <person name="Lam T.T.-Y."/>
            <person name="Chang Q."/>
            <person name="Ding S."/>
            <person name="Wang X."/>
            <person name="Zhu J."/>
            <person name="Ruan X."/>
            <person name="Zhao L."/>
            <person name="Wei J."/>
            <person name="Que T."/>
            <person name="Du C."/>
            <person name="Cheng J."/>
            <person name="Dai P."/>
            <person name="Han X."/>
            <person name="Huang E."/>
            <person name="Gao Y."/>
            <person name="Liu J."/>
            <person name="Shao H."/>
            <person name="Ye R."/>
            <person name="Li L."/>
            <person name="Wei W."/>
            <person name="Wang X."/>
            <person name="Wang C."/>
            <person name="Yang T."/>
            <person name="Huo Q."/>
            <person name="Li W."/>
            <person name="Guo W."/>
            <person name="Chen H."/>
            <person name="Zhou L."/>
            <person name="Ni X."/>
            <person name="Tian J."/>
            <person name="Zhou Y."/>
            <person name="Sheng Y."/>
            <person name="Liu T."/>
            <person name="Pan Y."/>
            <person name="Xia L."/>
            <person name="Li J."/>
            <person name="Zhao F."/>
            <person name="Cao W."/>
        </authorList>
    </citation>
    <scope>NUCLEOTIDE SEQUENCE</scope>
    <source>
        <strain evidence="1">Hyas-2018</strain>
    </source>
</reference>
<evidence type="ECO:0000313" key="1">
    <source>
        <dbReference type="EMBL" id="KAH6947965.1"/>
    </source>
</evidence>
<comment type="caution">
    <text evidence="1">The sequence shown here is derived from an EMBL/GenBank/DDBJ whole genome shotgun (WGS) entry which is preliminary data.</text>
</comment>
<gene>
    <name evidence="1" type="ORF">HPB50_022281</name>
</gene>
<name>A0ACB7TM24_HYAAI</name>
<evidence type="ECO:0000313" key="2">
    <source>
        <dbReference type="Proteomes" id="UP000821845"/>
    </source>
</evidence>
<dbReference type="EMBL" id="CM023481">
    <property type="protein sequence ID" value="KAH6947965.1"/>
    <property type="molecule type" value="Genomic_DNA"/>
</dbReference>
<accession>A0ACB7TM24</accession>
<proteinExistence type="predicted"/>
<sequence length="601" mass="66891">MLPRPWCLPIFESEEKKAGSTSAAARPWNAGCAGGPMRCALFLAAWAVALAAAEPALDPWLQALYGRRRLQKKDVRLLKAKLGDEYGGSQAAAYDYGGDYAHVPPSSLLGRIFQGADLEYYDDEPTTLYCITVTPKPYTTQSTTPEVICFPPSRRPKTRTTTRTTTTTAAPVVYCENGQPQPPAHKASTTTTTTTTTTAKPHSHYGRTSSTISRHHQGHPEAVECTSDDHKARHVLPKSTHASSTRTTVRTRPSTAKTSTVSPSTQKKTTTRTTTRATTRPSTKHPTHIASHTHAPRTTNTTPFVGECAEVLLQAVTTSTSRKTTPKTTVTTHKHVTTTHRHTTTTHRLETTTHKRVTTHRTVTTHKPTTRKTVTTRKSTKARITTPQHVRKMSPPPGHEACEAVPQLAPIKTRRTVATPPAPKTRPPVDEFLAAWGFFKHHNSLDPRNASHWREFHGVDGLRAPRRRDVSKRDDVVVIVPPWLRQSAHPGLAFVVPPAQPLARRMTKREQHPAGPKLTFVVPPVQAGQQRTKREEQPDAASGAPYQVYWFSSWPPAGREVSRLPGRDKVNYAKLSDWWQDVRNTYNGHHRKKRGLERRYN</sequence>
<organism evidence="1 2">
    <name type="scientific">Hyalomma asiaticum</name>
    <name type="common">Tick</name>
    <dbReference type="NCBI Taxonomy" id="266040"/>
    <lineage>
        <taxon>Eukaryota</taxon>
        <taxon>Metazoa</taxon>
        <taxon>Ecdysozoa</taxon>
        <taxon>Arthropoda</taxon>
        <taxon>Chelicerata</taxon>
        <taxon>Arachnida</taxon>
        <taxon>Acari</taxon>
        <taxon>Parasitiformes</taxon>
        <taxon>Ixodida</taxon>
        <taxon>Ixodoidea</taxon>
        <taxon>Ixodidae</taxon>
        <taxon>Hyalomminae</taxon>
        <taxon>Hyalomma</taxon>
    </lineage>
</organism>
<dbReference type="Proteomes" id="UP000821845">
    <property type="component" value="Chromosome 1"/>
</dbReference>
<protein>
    <submittedName>
        <fullName evidence="1">Uncharacterized protein</fullName>
    </submittedName>
</protein>